<sequence length="432" mass="49019">MVKTYSERKKSCSDNETKGTLKNAKCFKPWNSQQQRGTDQALNTDLVKERYVPSTSVTSRSFLTKHKSGNQFSRSAQPQQSQRFQNQKLKGRRMKYNPNMSCDYCRKQGHEEINCYKLIGYRDYFQFTNNKGSQGQIRGNAAMSVEDFEGKHNNCSGNAALNQGYSKEQYNQFIHMFKQMKMEESADTSGGHVINANAVVGTILKYIGSCFSVLNSNTWIVDSGASEHMCYNSSCFTFMCLLKVPLTINLPNCHTIQVTHIGTVSLFSYVAIENVLYVPSFKFNLMSVNRFCRQFHSILFFTSNECVMQGPLMRRPQVFGEAKEGLYLLQPNVKESSFNPTKEVSVMSRDVPSSSFFPFNVSNIFRERKKSCLDNETKGTLKNAKCFKPWNSHRTQVHRALNTDLVKERSVPSTSVTSGSFLTKHVTGTSLA</sequence>
<evidence type="ECO:0000313" key="3">
    <source>
        <dbReference type="EMBL" id="KAG5601390.1"/>
    </source>
</evidence>
<dbReference type="InterPro" id="IPR054722">
    <property type="entry name" value="PolX-like_BBD"/>
</dbReference>
<protein>
    <recommendedName>
        <fullName evidence="2">Retrovirus-related Pol polyprotein from transposon TNT 1-94-like beta-barrel domain-containing protein</fullName>
    </recommendedName>
</protein>
<feature type="compositionally biased region" description="Polar residues" evidence="1">
    <location>
        <begin position="69"/>
        <end position="88"/>
    </location>
</feature>
<accession>A0A9J5YR69</accession>
<feature type="region of interest" description="Disordered" evidence="1">
    <location>
        <begin position="57"/>
        <end position="89"/>
    </location>
</feature>
<gene>
    <name evidence="3" type="ORF">H5410_032760</name>
</gene>
<reference evidence="3 4" key="1">
    <citation type="submission" date="2020-09" db="EMBL/GenBank/DDBJ databases">
        <title>De no assembly of potato wild relative species, Solanum commersonii.</title>
        <authorList>
            <person name="Cho K."/>
        </authorList>
    </citation>
    <scope>NUCLEOTIDE SEQUENCE [LARGE SCALE GENOMIC DNA]</scope>
    <source>
        <strain evidence="3">LZ3.2</strain>
        <tissue evidence="3">Leaf</tissue>
    </source>
</reference>
<name>A0A9J5YR69_SOLCO</name>
<dbReference type="AlphaFoldDB" id="A0A9J5YR69"/>
<evidence type="ECO:0000259" key="2">
    <source>
        <dbReference type="Pfam" id="PF22936"/>
    </source>
</evidence>
<dbReference type="PANTHER" id="PTHR34222:SF33">
    <property type="entry name" value="RETROTRANSPOSON GAG DOMAIN-CONTAINING PROTEIN"/>
    <property type="match status" value="1"/>
</dbReference>
<proteinExistence type="predicted"/>
<dbReference type="OrthoDB" id="1432360at2759"/>
<evidence type="ECO:0000313" key="4">
    <source>
        <dbReference type="Proteomes" id="UP000824120"/>
    </source>
</evidence>
<dbReference type="PANTHER" id="PTHR34222">
    <property type="entry name" value="GAG_PRE-INTEGRS DOMAIN-CONTAINING PROTEIN"/>
    <property type="match status" value="1"/>
</dbReference>
<dbReference type="EMBL" id="JACXVP010000006">
    <property type="protein sequence ID" value="KAG5601390.1"/>
    <property type="molecule type" value="Genomic_DNA"/>
</dbReference>
<organism evidence="3 4">
    <name type="scientific">Solanum commersonii</name>
    <name type="common">Commerson's wild potato</name>
    <name type="synonym">Commerson's nightshade</name>
    <dbReference type="NCBI Taxonomy" id="4109"/>
    <lineage>
        <taxon>Eukaryota</taxon>
        <taxon>Viridiplantae</taxon>
        <taxon>Streptophyta</taxon>
        <taxon>Embryophyta</taxon>
        <taxon>Tracheophyta</taxon>
        <taxon>Spermatophyta</taxon>
        <taxon>Magnoliopsida</taxon>
        <taxon>eudicotyledons</taxon>
        <taxon>Gunneridae</taxon>
        <taxon>Pentapetalae</taxon>
        <taxon>asterids</taxon>
        <taxon>lamiids</taxon>
        <taxon>Solanales</taxon>
        <taxon>Solanaceae</taxon>
        <taxon>Solanoideae</taxon>
        <taxon>Solaneae</taxon>
        <taxon>Solanum</taxon>
    </lineage>
</organism>
<evidence type="ECO:0000256" key="1">
    <source>
        <dbReference type="SAM" id="MobiDB-lite"/>
    </source>
</evidence>
<comment type="caution">
    <text evidence="3">The sequence shown here is derived from an EMBL/GenBank/DDBJ whole genome shotgun (WGS) entry which is preliminary data.</text>
</comment>
<dbReference type="Proteomes" id="UP000824120">
    <property type="component" value="Chromosome 6"/>
</dbReference>
<dbReference type="Pfam" id="PF22936">
    <property type="entry name" value="Pol_BBD"/>
    <property type="match status" value="1"/>
</dbReference>
<feature type="domain" description="Retrovirus-related Pol polyprotein from transposon TNT 1-94-like beta-barrel" evidence="2">
    <location>
        <begin position="219"/>
        <end position="291"/>
    </location>
</feature>
<keyword evidence="4" id="KW-1185">Reference proteome</keyword>